<dbReference type="AlphaFoldDB" id="A0AAD5PBP5"/>
<dbReference type="SUPFAM" id="SSF48452">
    <property type="entry name" value="TPR-like"/>
    <property type="match status" value="1"/>
</dbReference>
<keyword evidence="2" id="KW-1185">Reference proteome</keyword>
<name>A0AAD5PBP5_9FUNG</name>
<reference evidence="1" key="2">
    <citation type="submission" date="2023-02" db="EMBL/GenBank/DDBJ databases">
        <authorList>
            <consortium name="DOE Joint Genome Institute"/>
            <person name="Mondo S.J."/>
            <person name="Chang Y."/>
            <person name="Wang Y."/>
            <person name="Ahrendt S."/>
            <person name="Andreopoulos W."/>
            <person name="Barry K."/>
            <person name="Beard J."/>
            <person name="Benny G.L."/>
            <person name="Blankenship S."/>
            <person name="Bonito G."/>
            <person name="Cuomo C."/>
            <person name="Desiro A."/>
            <person name="Gervers K.A."/>
            <person name="Hundley H."/>
            <person name="Kuo A."/>
            <person name="LaButti K."/>
            <person name="Lang B.F."/>
            <person name="Lipzen A."/>
            <person name="O'Donnell K."/>
            <person name="Pangilinan J."/>
            <person name="Reynolds N."/>
            <person name="Sandor L."/>
            <person name="Smith M.W."/>
            <person name="Tsang A."/>
            <person name="Grigoriev I.V."/>
            <person name="Stajich J.E."/>
            <person name="Spatafora J.W."/>
        </authorList>
    </citation>
    <scope>NUCLEOTIDE SEQUENCE</scope>
    <source>
        <strain evidence="1">RSA 2281</strain>
    </source>
</reference>
<dbReference type="Gene3D" id="1.25.40.10">
    <property type="entry name" value="Tetratricopeptide repeat domain"/>
    <property type="match status" value="1"/>
</dbReference>
<accession>A0AAD5PBP5</accession>
<proteinExistence type="predicted"/>
<evidence type="ECO:0000313" key="1">
    <source>
        <dbReference type="EMBL" id="KAI9257180.1"/>
    </source>
</evidence>
<sequence length="132" mass="14752">MSQPSGLNYPFNEILKRSKIVFSPTIEEHFRDGQHAFERSQFEVARSSFDTALAEIDCHLRSVALLGRAMCREAQGNQKGAIIDAKNIVKLSPGWAEGYMYLGTLYTNQGEMAQALSTLQSGKQHANREDTK</sequence>
<dbReference type="InterPro" id="IPR011990">
    <property type="entry name" value="TPR-like_helical_dom_sf"/>
</dbReference>
<dbReference type="EMBL" id="JAIXMP010000020">
    <property type="protein sequence ID" value="KAI9257180.1"/>
    <property type="molecule type" value="Genomic_DNA"/>
</dbReference>
<gene>
    <name evidence="1" type="ORF">BDA99DRAFT_132800</name>
</gene>
<reference evidence="1" key="1">
    <citation type="journal article" date="2022" name="IScience">
        <title>Evolution of zygomycete secretomes and the origins of terrestrial fungal ecologies.</title>
        <authorList>
            <person name="Chang Y."/>
            <person name="Wang Y."/>
            <person name="Mondo S."/>
            <person name="Ahrendt S."/>
            <person name="Andreopoulos W."/>
            <person name="Barry K."/>
            <person name="Beard J."/>
            <person name="Benny G.L."/>
            <person name="Blankenship S."/>
            <person name="Bonito G."/>
            <person name="Cuomo C."/>
            <person name="Desiro A."/>
            <person name="Gervers K.A."/>
            <person name="Hundley H."/>
            <person name="Kuo A."/>
            <person name="LaButti K."/>
            <person name="Lang B.F."/>
            <person name="Lipzen A."/>
            <person name="O'Donnell K."/>
            <person name="Pangilinan J."/>
            <person name="Reynolds N."/>
            <person name="Sandor L."/>
            <person name="Smith M.E."/>
            <person name="Tsang A."/>
            <person name="Grigoriev I.V."/>
            <person name="Stajich J.E."/>
            <person name="Spatafora J.W."/>
        </authorList>
    </citation>
    <scope>NUCLEOTIDE SEQUENCE</scope>
    <source>
        <strain evidence="1">RSA 2281</strain>
    </source>
</reference>
<evidence type="ECO:0000313" key="2">
    <source>
        <dbReference type="Proteomes" id="UP001209540"/>
    </source>
</evidence>
<organism evidence="1 2">
    <name type="scientific">Phascolomyces articulosus</name>
    <dbReference type="NCBI Taxonomy" id="60185"/>
    <lineage>
        <taxon>Eukaryota</taxon>
        <taxon>Fungi</taxon>
        <taxon>Fungi incertae sedis</taxon>
        <taxon>Mucoromycota</taxon>
        <taxon>Mucoromycotina</taxon>
        <taxon>Mucoromycetes</taxon>
        <taxon>Mucorales</taxon>
        <taxon>Lichtheimiaceae</taxon>
        <taxon>Phascolomyces</taxon>
    </lineage>
</organism>
<protein>
    <submittedName>
        <fullName evidence="1">Uncharacterized protein</fullName>
    </submittedName>
</protein>
<comment type="caution">
    <text evidence="1">The sequence shown here is derived from an EMBL/GenBank/DDBJ whole genome shotgun (WGS) entry which is preliminary data.</text>
</comment>
<dbReference type="Proteomes" id="UP001209540">
    <property type="component" value="Unassembled WGS sequence"/>
</dbReference>